<dbReference type="Proteomes" id="UP001142175">
    <property type="component" value="Unassembled WGS sequence"/>
</dbReference>
<protein>
    <submittedName>
        <fullName evidence="1">SGNH/GDSL hydrolase family protein</fullName>
    </submittedName>
</protein>
<organism evidence="1 2">
    <name type="scientific">Aquiflexum gelatinilyticum</name>
    <dbReference type="NCBI Taxonomy" id="2961943"/>
    <lineage>
        <taxon>Bacteria</taxon>
        <taxon>Pseudomonadati</taxon>
        <taxon>Bacteroidota</taxon>
        <taxon>Cytophagia</taxon>
        <taxon>Cytophagales</taxon>
        <taxon>Cyclobacteriaceae</taxon>
        <taxon>Aquiflexum</taxon>
    </lineage>
</organism>
<name>A0A9X2P2U0_9BACT</name>
<dbReference type="RefSeq" id="WP_258422449.1">
    <property type="nucleotide sequence ID" value="NZ_JANSUY010000002.1"/>
</dbReference>
<dbReference type="AlphaFoldDB" id="A0A9X2P2U0"/>
<accession>A0A9X2P2U0</accession>
<keyword evidence="2" id="KW-1185">Reference proteome</keyword>
<proteinExistence type="predicted"/>
<dbReference type="EMBL" id="JANSUY010000002">
    <property type="protein sequence ID" value="MCR9014573.1"/>
    <property type="molecule type" value="Genomic_DNA"/>
</dbReference>
<dbReference type="GO" id="GO:0016788">
    <property type="term" value="F:hydrolase activity, acting on ester bonds"/>
    <property type="evidence" value="ECO:0007669"/>
    <property type="project" value="UniProtKB-ARBA"/>
</dbReference>
<comment type="caution">
    <text evidence="1">The sequence shown here is derived from an EMBL/GenBank/DDBJ whole genome shotgun (WGS) entry which is preliminary data.</text>
</comment>
<dbReference type="SUPFAM" id="SSF52266">
    <property type="entry name" value="SGNH hydrolase"/>
    <property type="match status" value="1"/>
</dbReference>
<dbReference type="CDD" id="cd00229">
    <property type="entry name" value="SGNH_hydrolase"/>
    <property type="match status" value="1"/>
</dbReference>
<dbReference type="InterPro" id="IPR036514">
    <property type="entry name" value="SGNH_hydro_sf"/>
</dbReference>
<sequence>MNKIVKVIFWVFFLGLNACMEPRENPSLTKSDPKILAIGNSITWHPPASEIGWNGNWGMAASAGDKDYFSVLGSLVKSIKPEANLKRENVYPFERGFESFDFSYYDHLRDFNPDILIIRFGENIGETEVNGNALAESIKLFSDYLANGRKMEVIVTTTFWYSEKVNQQLILAAQTNGWELVNLTDLGSKEENMAIGLFLHEGVAKHPGDLGMERIAKRIFETLKKLI</sequence>
<keyword evidence="1" id="KW-0378">Hydrolase</keyword>
<gene>
    <name evidence="1" type="ORF">NU887_05960</name>
</gene>
<reference evidence="1" key="1">
    <citation type="submission" date="2022-08" db="EMBL/GenBank/DDBJ databases">
        <authorList>
            <person name="Zhang D."/>
        </authorList>
    </citation>
    <scope>NUCLEOTIDE SEQUENCE</scope>
    <source>
        <strain evidence="1">XJ19-11</strain>
    </source>
</reference>
<evidence type="ECO:0000313" key="2">
    <source>
        <dbReference type="Proteomes" id="UP001142175"/>
    </source>
</evidence>
<dbReference type="Gene3D" id="3.40.50.1110">
    <property type="entry name" value="SGNH hydrolase"/>
    <property type="match status" value="1"/>
</dbReference>
<evidence type="ECO:0000313" key="1">
    <source>
        <dbReference type="EMBL" id="MCR9014573.1"/>
    </source>
</evidence>